<keyword evidence="2" id="KW-1185">Reference proteome</keyword>
<dbReference type="Proteomes" id="UP001501231">
    <property type="component" value="Unassembled WGS sequence"/>
</dbReference>
<dbReference type="InterPro" id="IPR036527">
    <property type="entry name" value="SCP2_sterol-bd_dom_sf"/>
</dbReference>
<sequence>MTVSSPESMTAAEVVAELREIVAATRGNGTIARRLAGGSLTVLYEFPEPYTLVVRGDERRVDEGAVPYADADIVIRAEPLTLHRLTSGELGGREAIVGGLLDIRKAPALSKLLLMRSLFNVHKKARARGEAP</sequence>
<dbReference type="RefSeq" id="WP_344595559.1">
    <property type="nucleotide sequence ID" value="NZ_BAAARW010000030.1"/>
</dbReference>
<protein>
    <recommendedName>
        <fullName evidence="3">SCP2 domain-containing protein</fullName>
    </recommendedName>
</protein>
<reference evidence="1 2" key="1">
    <citation type="journal article" date="2019" name="Int. J. Syst. Evol. Microbiol.">
        <title>The Global Catalogue of Microorganisms (GCM) 10K type strain sequencing project: providing services to taxonomists for standard genome sequencing and annotation.</title>
        <authorList>
            <consortium name="The Broad Institute Genomics Platform"/>
            <consortium name="The Broad Institute Genome Sequencing Center for Infectious Disease"/>
            <person name="Wu L."/>
            <person name="Ma J."/>
        </authorList>
    </citation>
    <scope>NUCLEOTIDE SEQUENCE [LARGE SCALE GENOMIC DNA]</scope>
    <source>
        <strain evidence="1 2">JCM 3325</strain>
    </source>
</reference>
<dbReference type="SUPFAM" id="SSF55718">
    <property type="entry name" value="SCP-like"/>
    <property type="match status" value="1"/>
</dbReference>
<name>A0ABN3K500_9ACTN</name>
<evidence type="ECO:0000313" key="2">
    <source>
        <dbReference type="Proteomes" id="UP001501231"/>
    </source>
</evidence>
<proteinExistence type="predicted"/>
<comment type="caution">
    <text evidence="1">The sequence shown here is derived from an EMBL/GenBank/DDBJ whole genome shotgun (WGS) entry which is preliminary data.</text>
</comment>
<evidence type="ECO:0000313" key="1">
    <source>
        <dbReference type="EMBL" id="GAA2446684.1"/>
    </source>
</evidence>
<dbReference type="EMBL" id="BAAARW010000030">
    <property type="protein sequence ID" value="GAA2446684.1"/>
    <property type="molecule type" value="Genomic_DNA"/>
</dbReference>
<gene>
    <name evidence="1" type="ORF">GCM10010191_74730</name>
</gene>
<accession>A0ABN3K500</accession>
<organism evidence="1 2">
    <name type="scientific">Actinomadura vinacea</name>
    <dbReference type="NCBI Taxonomy" id="115336"/>
    <lineage>
        <taxon>Bacteria</taxon>
        <taxon>Bacillati</taxon>
        <taxon>Actinomycetota</taxon>
        <taxon>Actinomycetes</taxon>
        <taxon>Streptosporangiales</taxon>
        <taxon>Thermomonosporaceae</taxon>
        <taxon>Actinomadura</taxon>
    </lineage>
</organism>
<evidence type="ECO:0008006" key="3">
    <source>
        <dbReference type="Google" id="ProtNLM"/>
    </source>
</evidence>